<dbReference type="AlphaFoldDB" id="A0A367LBF1"/>
<gene>
    <name evidence="2" type="ORF">L249_7265</name>
</gene>
<comment type="caution">
    <text evidence="2">The sequence shown here is derived from an EMBL/GenBank/DDBJ whole genome shotgun (WGS) entry which is preliminary data.</text>
</comment>
<dbReference type="EMBL" id="LKCN02000010">
    <property type="protein sequence ID" value="RCI11749.1"/>
    <property type="molecule type" value="Genomic_DNA"/>
</dbReference>
<evidence type="ECO:0000256" key="1">
    <source>
        <dbReference type="SAM" id="MobiDB-lite"/>
    </source>
</evidence>
<evidence type="ECO:0000313" key="3">
    <source>
        <dbReference type="Proteomes" id="UP000253664"/>
    </source>
</evidence>
<reference evidence="2 3" key="1">
    <citation type="journal article" date="2015" name="BMC Genomics">
        <title>Insights from the genome of Ophiocordyceps polyrhachis-furcata to pathogenicity and host specificity in insect fungi.</title>
        <authorList>
            <person name="Wichadakul D."/>
            <person name="Kobmoo N."/>
            <person name="Ingsriswang S."/>
            <person name="Tangphatsornruang S."/>
            <person name="Chantasingh D."/>
            <person name="Luangsa-ard J.J."/>
            <person name="Eurwilaichitr L."/>
        </authorList>
    </citation>
    <scope>NUCLEOTIDE SEQUENCE [LARGE SCALE GENOMIC DNA]</scope>
    <source>
        <strain evidence="2 3">BCC 54312</strain>
    </source>
</reference>
<sequence>MHESSIRALIPGNKASSSPKSLLSGIGAGRNSQSFLAWELAPAKRSTLKWSDAIALEKASTTGMGVLR</sequence>
<dbReference type="Proteomes" id="UP000253664">
    <property type="component" value="Unassembled WGS sequence"/>
</dbReference>
<protein>
    <submittedName>
        <fullName evidence="2">Uncharacterized protein</fullName>
    </submittedName>
</protein>
<name>A0A367LBF1_9HYPO</name>
<organism evidence="2 3">
    <name type="scientific">Ophiocordyceps polyrhachis-furcata BCC 54312</name>
    <dbReference type="NCBI Taxonomy" id="1330021"/>
    <lineage>
        <taxon>Eukaryota</taxon>
        <taxon>Fungi</taxon>
        <taxon>Dikarya</taxon>
        <taxon>Ascomycota</taxon>
        <taxon>Pezizomycotina</taxon>
        <taxon>Sordariomycetes</taxon>
        <taxon>Hypocreomycetidae</taxon>
        <taxon>Hypocreales</taxon>
        <taxon>Ophiocordycipitaceae</taxon>
        <taxon>Ophiocordyceps</taxon>
    </lineage>
</organism>
<accession>A0A367LBF1</accession>
<evidence type="ECO:0000313" key="2">
    <source>
        <dbReference type="EMBL" id="RCI11749.1"/>
    </source>
</evidence>
<proteinExistence type="predicted"/>
<feature type="region of interest" description="Disordered" evidence="1">
    <location>
        <begin position="1"/>
        <end position="23"/>
    </location>
</feature>
<keyword evidence="3" id="KW-1185">Reference proteome</keyword>